<evidence type="ECO:0000313" key="3">
    <source>
        <dbReference type="Proteomes" id="UP000194161"/>
    </source>
</evidence>
<keyword evidence="3" id="KW-1185">Reference proteome</keyword>
<dbReference type="InterPro" id="IPR017926">
    <property type="entry name" value="GATASE"/>
</dbReference>
<accession>A0A1W6ZJM4</accession>
<dbReference type="PROSITE" id="PS51273">
    <property type="entry name" value="GATASE_TYPE_1"/>
    <property type="match status" value="1"/>
</dbReference>
<dbReference type="EMBL" id="CP021111">
    <property type="protein sequence ID" value="ARP97340.1"/>
    <property type="molecule type" value="Genomic_DNA"/>
</dbReference>
<evidence type="ECO:0000313" key="2">
    <source>
        <dbReference type="EMBL" id="ARP97340.1"/>
    </source>
</evidence>
<sequence>MNQPPSASLPVLILHTGDPDESLRASHGGYGEQLRVAAGLAPEQSQIVAVFRGERPLAPPRYRAALITGSPAMVTDREPWSEDTAQWLRDARAEGLPVFGICYGHQLLAHALGGQVGDNPAGREVGTQAITLTPAGREDALLQGLPDTFPAQTVHLQTVLSLPAGARVLARSDKDAHQMVAWGPACYSTQFHPEFGADFISDMVALYAEPYAREHIDAAALRQAVRPTPESGSLVRRFLRACAAG</sequence>
<dbReference type="NCBIfam" id="NF006562">
    <property type="entry name" value="PRK09065.1"/>
    <property type="match status" value="1"/>
</dbReference>
<feature type="domain" description="Glutamine amidotransferase" evidence="1">
    <location>
        <begin position="62"/>
        <end position="195"/>
    </location>
</feature>
<proteinExistence type="predicted"/>
<reference evidence="2 3" key="1">
    <citation type="submission" date="2017-05" db="EMBL/GenBank/DDBJ databases">
        <title>Complete and WGS of Bordetella genogroups.</title>
        <authorList>
            <person name="Spilker T."/>
            <person name="LiPuma J."/>
        </authorList>
    </citation>
    <scope>NUCLEOTIDE SEQUENCE [LARGE SCALE GENOMIC DNA]</scope>
    <source>
        <strain evidence="2 3">AU7206</strain>
    </source>
</reference>
<dbReference type="GO" id="GO:0005829">
    <property type="term" value="C:cytosol"/>
    <property type="evidence" value="ECO:0007669"/>
    <property type="project" value="TreeGrafter"/>
</dbReference>
<dbReference type="AlphaFoldDB" id="A0A1W6ZJM4"/>
<dbReference type="CDD" id="cd01741">
    <property type="entry name" value="GATase1_1"/>
    <property type="match status" value="1"/>
</dbReference>
<dbReference type="OrthoDB" id="9813383at2"/>
<dbReference type="InterPro" id="IPR044992">
    <property type="entry name" value="ChyE-like"/>
</dbReference>
<name>A0A1W6ZJM4_9BORD</name>
<evidence type="ECO:0000259" key="1">
    <source>
        <dbReference type="Pfam" id="PF00117"/>
    </source>
</evidence>
<dbReference type="STRING" id="463040.CAL15_07605"/>
<dbReference type="Proteomes" id="UP000194161">
    <property type="component" value="Chromosome"/>
</dbReference>
<dbReference type="Gene3D" id="3.40.50.880">
    <property type="match status" value="1"/>
</dbReference>
<dbReference type="PANTHER" id="PTHR42695">
    <property type="entry name" value="GLUTAMINE AMIDOTRANSFERASE YLR126C-RELATED"/>
    <property type="match status" value="1"/>
</dbReference>
<dbReference type="RefSeq" id="WP_086080988.1">
    <property type="nucleotide sequence ID" value="NZ_CP021111.1"/>
</dbReference>
<dbReference type="Pfam" id="PF00117">
    <property type="entry name" value="GATase"/>
    <property type="match status" value="1"/>
</dbReference>
<organism evidence="2 3">
    <name type="scientific">Bordetella genomosp. 13</name>
    <dbReference type="NCBI Taxonomy" id="463040"/>
    <lineage>
        <taxon>Bacteria</taxon>
        <taxon>Pseudomonadati</taxon>
        <taxon>Pseudomonadota</taxon>
        <taxon>Betaproteobacteria</taxon>
        <taxon>Burkholderiales</taxon>
        <taxon>Alcaligenaceae</taxon>
        <taxon>Bordetella</taxon>
    </lineage>
</organism>
<dbReference type="PANTHER" id="PTHR42695:SF5">
    <property type="entry name" value="GLUTAMINE AMIDOTRANSFERASE YLR126C-RELATED"/>
    <property type="match status" value="1"/>
</dbReference>
<protein>
    <submittedName>
        <fullName evidence="2">GMP synthase</fullName>
    </submittedName>
</protein>
<dbReference type="SUPFAM" id="SSF52317">
    <property type="entry name" value="Class I glutamine amidotransferase-like"/>
    <property type="match status" value="1"/>
</dbReference>
<gene>
    <name evidence="2" type="ORF">CAL15_07605</name>
</gene>
<dbReference type="InterPro" id="IPR029062">
    <property type="entry name" value="Class_I_gatase-like"/>
</dbReference>
<dbReference type="KEGG" id="bgm:CAL15_07605"/>